<dbReference type="GO" id="GO:0016787">
    <property type="term" value="F:hydrolase activity"/>
    <property type="evidence" value="ECO:0007669"/>
    <property type="project" value="UniProtKB-KW"/>
</dbReference>
<comment type="caution">
    <text evidence="3">The sequence shown here is derived from an EMBL/GenBank/DDBJ whole genome shotgun (WGS) entry which is preliminary data.</text>
</comment>
<dbReference type="PANTHER" id="PTHR30619">
    <property type="entry name" value="DNA INTERNALIZATION/COMPETENCE PROTEIN COMEC/REC2"/>
    <property type="match status" value="1"/>
</dbReference>
<sequence>MRIDVLDVGRTKYGDCVLVREGERSILIDGAHPGDVALLRSQLKQLLGGDAPFRVNLLVVTHCHNDHIGALPAMITGGILQADVALVADENFGWGRDSDGVGPVDTLELSPMQRTLVAALQEEDYTSLSDSELEEIFFQDVTLEERYREMLRQLEEQGTRVVRYAGQAKVREVEQEFADFGLGILGPTRDHLIICAETIARATDDIGTMVSEHYPADADDPVSAVSVYRRLMRGMADAFEGADMPGPGAAKNDQSITLKVDAGGWSALLAGDMQFAEPEVPGLGNEMQALRERVIEGGPYDFIKLPHHASYNGLDESVLDEWADTRLFAHTGGSNDPHHPEEGVLNLLESRKDQLKFARTDRNGTITIEKNGPVRMSVIRGKLNDFSVNEVQDESELAEPQPSPSSMPRVAVPPAVARPAAPPPAPSVTFARTDSSDSVEIFARLPHRSTKVTLTIEVEPGQAPAAGPAYPAMVPPAEDREVPGADLVGGGRELPALLFVTCRSRLEANIGQVEAARVFAMLEKTPSTTVLELPDGITTAEEAATHVRPHLVRNNYAGVVVLGGYDVVPADQLDVLDAADRRALEAAGRIEWDADRFIVWSDDVYGDSDGDFLAELPVSRIPDGRRADVVFAALQAPRFAPGQRFGIRNLNRPFAVDVFPGLPGQGGQLEVSEHFGPEHVPPDAAVGAVYYMLHGSARDATRFWGETPGGAAFEAVAVENVPAHAPGTVVLTGCCWGALSMSPPASKARPDTLLRPRGPEASMAIAYLRAGALAFVGCTGSHYSPPHPPYGYFGRPLHDAFWRAINAGAAPAEALFKAKAQYLAGFPHGRTDRFSKAVEAKILRQFTCLGLGW</sequence>
<proteinExistence type="predicted"/>
<dbReference type="InterPro" id="IPR052159">
    <property type="entry name" value="Competence_DNA_uptake"/>
</dbReference>
<keyword evidence="4" id="KW-1185">Reference proteome</keyword>
<feature type="domain" description="Metallo-beta-lactamase" evidence="2">
    <location>
        <begin position="13"/>
        <end position="73"/>
    </location>
</feature>
<keyword evidence="3" id="KW-0378">Hydrolase</keyword>
<feature type="compositionally biased region" description="Low complexity" evidence="1">
    <location>
        <begin position="404"/>
        <end position="419"/>
    </location>
</feature>
<dbReference type="InterPro" id="IPR036866">
    <property type="entry name" value="RibonucZ/Hydroxyglut_hydro"/>
</dbReference>
<accession>A0A841H1Z2</accession>
<organism evidence="3 4">
    <name type="scientific">Longimicrobium terrae</name>
    <dbReference type="NCBI Taxonomy" id="1639882"/>
    <lineage>
        <taxon>Bacteria</taxon>
        <taxon>Pseudomonadati</taxon>
        <taxon>Gemmatimonadota</taxon>
        <taxon>Longimicrobiia</taxon>
        <taxon>Longimicrobiales</taxon>
        <taxon>Longimicrobiaceae</taxon>
        <taxon>Longimicrobium</taxon>
    </lineage>
</organism>
<evidence type="ECO:0000259" key="2">
    <source>
        <dbReference type="Pfam" id="PF00753"/>
    </source>
</evidence>
<evidence type="ECO:0000313" key="3">
    <source>
        <dbReference type="EMBL" id="MBB6071899.1"/>
    </source>
</evidence>
<dbReference type="InterPro" id="IPR001279">
    <property type="entry name" value="Metallo-B-lactamas"/>
</dbReference>
<reference evidence="3 4" key="1">
    <citation type="submission" date="2020-08" db="EMBL/GenBank/DDBJ databases">
        <title>Genomic Encyclopedia of Type Strains, Phase IV (KMG-IV): sequencing the most valuable type-strain genomes for metagenomic binning, comparative biology and taxonomic classification.</title>
        <authorList>
            <person name="Goeker M."/>
        </authorList>
    </citation>
    <scope>NUCLEOTIDE SEQUENCE [LARGE SCALE GENOMIC DNA]</scope>
    <source>
        <strain evidence="3 4">DSM 29007</strain>
    </source>
</reference>
<evidence type="ECO:0000256" key="1">
    <source>
        <dbReference type="SAM" id="MobiDB-lite"/>
    </source>
</evidence>
<dbReference type="Gene3D" id="3.60.15.10">
    <property type="entry name" value="Ribonuclease Z/Hydroxyacylglutathione hydrolase-like"/>
    <property type="match status" value="1"/>
</dbReference>
<protein>
    <submittedName>
        <fullName evidence="3">Beta-lactamase superfamily II metal-dependent hydrolase</fullName>
    </submittedName>
</protein>
<dbReference type="EMBL" id="JACHIA010000011">
    <property type="protein sequence ID" value="MBB6071899.1"/>
    <property type="molecule type" value="Genomic_DNA"/>
</dbReference>
<dbReference type="SUPFAM" id="SSF56281">
    <property type="entry name" value="Metallo-hydrolase/oxidoreductase"/>
    <property type="match status" value="1"/>
</dbReference>
<dbReference type="PANTHER" id="PTHR30619:SF1">
    <property type="entry name" value="RECOMBINATION PROTEIN 2"/>
    <property type="match status" value="1"/>
</dbReference>
<dbReference type="RefSeq" id="WP_170035349.1">
    <property type="nucleotide sequence ID" value="NZ_JABDTL010000001.1"/>
</dbReference>
<dbReference type="Proteomes" id="UP000582837">
    <property type="component" value="Unassembled WGS sequence"/>
</dbReference>
<evidence type="ECO:0000313" key="4">
    <source>
        <dbReference type="Proteomes" id="UP000582837"/>
    </source>
</evidence>
<feature type="region of interest" description="Disordered" evidence="1">
    <location>
        <begin position="390"/>
        <end position="433"/>
    </location>
</feature>
<name>A0A841H1Z2_9BACT</name>
<dbReference type="AlphaFoldDB" id="A0A841H1Z2"/>
<gene>
    <name evidence="3" type="ORF">HNQ61_003559</name>
</gene>
<dbReference type="Pfam" id="PF00753">
    <property type="entry name" value="Lactamase_B"/>
    <property type="match status" value="1"/>
</dbReference>